<name>A0A239MQL6_9BACT</name>
<keyword evidence="5" id="KW-1185">Reference proteome</keyword>
<dbReference type="Proteomes" id="UP000198356">
    <property type="component" value="Unassembled WGS sequence"/>
</dbReference>
<dbReference type="Pfam" id="PF10102">
    <property type="entry name" value="DUF2341"/>
    <property type="match status" value="1"/>
</dbReference>
<evidence type="ECO:0000313" key="4">
    <source>
        <dbReference type="EMBL" id="SNT44422.1"/>
    </source>
</evidence>
<dbReference type="InterPro" id="IPR002909">
    <property type="entry name" value="IPT_dom"/>
</dbReference>
<dbReference type="Gene3D" id="2.180.10.10">
    <property type="entry name" value="RHS repeat-associated core"/>
    <property type="match status" value="1"/>
</dbReference>
<dbReference type="RefSeq" id="WP_176441925.1">
    <property type="nucleotide sequence ID" value="NZ_FZOU01000019.1"/>
</dbReference>
<dbReference type="InterPro" id="IPR018765">
    <property type="entry name" value="DUF2341"/>
</dbReference>
<dbReference type="PANTHER" id="PTHR32305">
    <property type="match status" value="1"/>
</dbReference>
<feature type="chain" id="PRO_5012173024" evidence="1">
    <location>
        <begin position="28"/>
        <end position="1650"/>
    </location>
</feature>
<dbReference type="SUPFAM" id="SSF49899">
    <property type="entry name" value="Concanavalin A-like lectins/glucanases"/>
    <property type="match status" value="2"/>
</dbReference>
<dbReference type="InterPro" id="IPR013320">
    <property type="entry name" value="ConA-like_dom_sf"/>
</dbReference>
<feature type="domain" description="IPT/TIG" evidence="2">
    <location>
        <begin position="556"/>
        <end position="628"/>
    </location>
</feature>
<dbReference type="PANTHER" id="PTHR32305:SF15">
    <property type="entry name" value="PROTEIN RHSA-RELATED"/>
    <property type="match status" value="1"/>
</dbReference>
<dbReference type="InterPro" id="IPR022385">
    <property type="entry name" value="Rhs_assc_core"/>
</dbReference>
<feature type="domain" description="DUF2341" evidence="3">
    <location>
        <begin position="159"/>
        <end position="215"/>
    </location>
</feature>
<feature type="signal peptide" evidence="1">
    <location>
        <begin position="1"/>
        <end position="27"/>
    </location>
</feature>
<dbReference type="NCBIfam" id="TIGR03696">
    <property type="entry name" value="Rhs_assc_core"/>
    <property type="match status" value="1"/>
</dbReference>
<protein>
    <submittedName>
        <fullName evidence="4">RHS repeat-associated core domain-containing protein</fullName>
    </submittedName>
</protein>
<evidence type="ECO:0000313" key="5">
    <source>
        <dbReference type="Proteomes" id="UP000198356"/>
    </source>
</evidence>
<dbReference type="InterPro" id="IPR014756">
    <property type="entry name" value="Ig_E-set"/>
</dbReference>
<sequence length="1650" mass="172253">MIGRIRQLGIMALTVLILCCSASPAVAQIANETYISSLSLPSGIPGDSITLTGYFGPTQAIVTLNGAAMPIVSWGNFNVVVTVPIGGTTGDIVVNLGGTLSNGVPFAVDSTARGYSRPITIHHSSVTSSLQDFPLLFAGTYTDLATVANGGKVQNQYGYDIAFTSDQAGRNPLDFEIDAYDPVAGKVAFWIRIPSLSNTADTTIYMWYGYPHVYTSLENKSGVWKSNYLSIYHFGNGAQVGTSDSGMAGYTLYASSPGTVAGTAPGVVGNAAAFGATSAALGNGPVTLYPGNDSPATIEAWVNLPTDMTAPTAPNYLVPPSVQIVSYGHVTADGAMGLWWNGGSPSLLFGLYDYMFGGTLTNDGNWHHVVGVYAGGSVLDPLVDLLYVDGNPINPTEVASGDGNGGYGIYTQSNPLTVGGPSLFTNGYPFIGSVDEVRISSGTRSAAWIQAEYANISNPNSFYMVGAVSKGPVINSVNPNPVLAGAAVRIGGSDFGAAQGASSITLNGVPLSTTSWNNSSIALTVPFGASSGNLVVTVQGVPSNTVSLAITNSPPPVINAINPTPALPGTVISVIGSGFGAVQGTSTIALNGTVLSTYEWTDTLIRLKVPAGATTGSFIVTVQCVNSNAMPLTTASVFTGYERTITIDHTKVPNTDQSSFPVLIAGTYPYLATSANGGKVQNANGYDIVFTSDAAGQDVLDYEIDTYNPVSGAVAFWVRIQNLSHTADTVIYMWYGIPNVTASQENPQGTWRNNYLSVYHLGDGATVGTSDSGYAGYDLSGSAAAISGKIGGAAGFNGSTATYLSHPTLVEVYPSGSMPVTLESWVQLPSNTPNVEFLGYGSDLVVGSRVGLSWNNNSQALLEFNQIGVAGAGSMTVDGAWHHLVGVYGGGPLSATADQLYVDGVLASQGIDVPIAYKGILPDIQINEFKIGGIPTVTSCCALNGSVDEVRISSVTRSADWVATEYANQSSPATFYNMGSEAAGGVSSQPSSSQTTYPLTCIPQTVIAGTAVSCSVSLPSGATGSVAFSVDQQPWVTSLIDGSGLSIATSGFTGATVGAHTVSFSYPGDGANPPAVGDTTVGVLAPGSTLTGSNIIYQYSITKPDGTSGYDANGNILSYADSVNGQWQMGYDSLNRLTTASVVPAVRGYQSNFCWAYDAFGNRTSQIASDQPILSEGLNCVPHSANWSGKGTVYNGANQPAYDIVAYPASPQQFMAQPLQLDAAGNATAVYDELDNNIETSFLYDGEGRVCAVASAAGMFGYIYDASGARVAKGTLATWSCDPTSSGYTFTETAGYMLGPNGEQVTETDGSGNVVHTNVFANGQLIATYANDGLHYHLSDWLGTQRVQTDASGNSQMAFASMPFGEMLPTNVPTPSLGVTEQHFTGKERDQESGLDYFGARHLVSGFGRWLSPDSLNLTDDRVLKPANTLNKYIYAANNPFKYIDVDGKDITVFYEAPSGISSAGHIMFLAGNQSTGGAAAMSFGPVHDSDYGLTILGAPVNSTTSFVSPGHTFSADDIRQNFSSLTIQTSPEDTQKVIDFIHSLATTGNPYMLFKNNCTTTCVQALKIIGLLPGSNSTITPKGLWNDLFKKHADPYWMKTYGKPLSRPGFNFGSKPNGGYDSFQLLEILNKHCTDTFNSSNNTLTSTCS</sequence>
<dbReference type="Pfam" id="PF13385">
    <property type="entry name" value="Laminin_G_3"/>
    <property type="match status" value="2"/>
</dbReference>
<evidence type="ECO:0000256" key="1">
    <source>
        <dbReference type="SAM" id="SignalP"/>
    </source>
</evidence>
<evidence type="ECO:0000259" key="2">
    <source>
        <dbReference type="Pfam" id="PF01833"/>
    </source>
</evidence>
<accession>A0A239MQL6</accession>
<evidence type="ECO:0000259" key="3">
    <source>
        <dbReference type="Pfam" id="PF10102"/>
    </source>
</evidence>
<keyword evidence="1" id="KW-0732">Signal</keyword>
<dbReference type="InterPro" id="IPR013783">
    <property type="entry name" value="Ig-like_fold"/>
</dbReference>
<dbReference type="Pfam" id="PF01833">
    <property type="entry name" value="TIG"/>
    <property type="match status" value="2"/>
</dbReference>
<dbReference type="Gene3D" id="2.60.120.200">
    <property type="match status" value="2"/>
</dbReference>
<proteinExistence type="predicted"/>
<dbReference type="InterPro" id="IPR050708">
    <property type="entry name" value="T6SS_VgrG/RHS"/>
</dbReference>
<dbReference type="EMBL" id="FZOU01000019">
    <property type="protein sequence ID" value="SNT44422.1"/>
    <property type="molecule type" value="Genomic_DNA"/>
</dbReference>
<dbReference type="SUPFAM" id="SSF81296">
    <property type="entry name" value="E set domains"/>
    <property type="match status" value="3"/>
</dbReference>
<feature type="domain" description="IPT/TIG" evidence="2">
    <location>
        <begin position="472"/>
        <end position="545"/>
    </location>
</feature>
<gene>
    <name evidence="4" type="ORF">SAMN05421770_11913</name>
</gene>
<organism evidence="4 5">
    <name type="scientific">Granulicella rosea</name>
    <dbReference type="NCBI Taxonomy" id="474952"/>
    <lineage>
        <taxon>Bacteria</taxon>
        <taxon>Pseudomonadati</taxon>
        <taxon>Acidobacteriota</taxon>
        <taxon>Terriglobia</taxon>
        <taxon>Terriglobales</taxon>
        <taxon>Acidobacteriaceae</taxon>
        <taxon>Granulicella</taxon>
    </lineage>
</organism>
<reference evidence="4 5" key="1">
    <citation type="submission" date="2017-06" db="EMBL/GenBank/DDBJ databases">
        <authorList>
            <person name="Kim H.J."/>
            <person name="Triplett B.A."/>
        </authorList>
    </citation>
    <scope>NUCLEOTIDE SEQUENCE [LARGE SCALE GENOMIC DNA]</scope>
    <source>
        <strain evidence="4 5">DSM 18704</strain>
    </source>
</reference>
<dbReference type="Gene3D" id="2.60.40.10">
    <property type="entry name" value="Immunoglobulins"/>
    <property type="match status" value="3"/>
</dbReference>